<keyword evidence="9" id="KW-0812">Transmembrane</keyword>
<dbReference type="RefSeq" id="WP_157399796.1">
    <property type="nucleotide sequence ID" value="NZ_WSEL01000009.1"/>
</dbReference>
<dbReference type="SMART" id="SM00387">
    <property type="entry name" value="HATPase_c"/>
    <property type="match status" value="1"/>
</dbReference>
<keyword evidence="9" id="KW-0472">Membrane</keyword>
<dbReference type="InterPro" id="IPR003594">
    <property type="entry name" value="HATPase_dom"/>
</dbReference>
<evidence type="ECO:0000256" key="8">
    <source>
        <dbReference type="ARBA" id="ARBA00023012"/>
    </source>
</evidence>
<keyword evidence="12" id="KW-1185">Reference proteome</keyword>
<evidence type="ECO:0000256" key="2">
    <source>
        <dbReference type="ARBA" id="ARBA00012438"/>
    </source>
</evidence>
<keyword evidence="7" id="KW-0067">ATP-binding</keyword>
<dbReference type="GO" id="GO:0046983">
    <property type="term" value="F:protein dimerization activity"/>
    <property type="evidence" value="ECO:0007669"/>
    <property type="project" value="InterPro"/>
</dbReference>
<dbReference type="InterPro" id="IPR050482">
    <property type="entry name" value="Sensor_HK_TwoCompSys"/>
</dbReference>
<keyword evidence="8" id="KW-0902">Two-component regulatory system</keyword>
<dbReference type="Gene3D" id="3.30.565.10">
    <property type="entry name" value="Histidine kinase-like ATPase, C-terminal domain"/>
    <property type="match status" value="1"/>
</dbReference>
<dbReference type="Proteomes" id="UP000469385">
    <property type="component" value="Unassembled WGS sequence"/>
</dbReference>
<evidence type="ECO:0000256" key="5">
    <source>
        <dbReference type="ARBA" id="ARBA00022741"/>
    </source>
</evidence>
<keyword evidence="6 11" id="KW-0418">Kinase</keyword>
<dbReference type="EC" id="2.7.13.3" evidence="2"/>
<evidence type="ECO:0000313" key="12">
    <source>
        <dbReference type="Proteomes" id="UP000469385"/>
    </source>
</evidence>
<comment type="catalytic activity">
    <reaction evidence="1">
        <text>ATP + protein L-histidine = ADP + protein N-phospho-L-histidine.</text>
        <dbReference type="EC" id="2.7.13.3"/>
    </reaction>
</comment>
<name>A0A6N8J0K1_9BURK</name>
<dbReference type="GO" id="GO:0016020">
    <property type="term" value="C:membrane"/>
    <property type="evidence" value="ECO:0007669"/>
    <property type="project" value="InterPro"/>
</dbReference>
<keyword evidence="3" id="KW-0597">Phosphoprotein</keyword>
<dbReference type="PANTHER" id="PTHR24421:SF10">
    <property type="entry name" value="NITRATE_NITRITE SENSOR PROTEIN NARQ"/>
    <property type="match status" value="1"/>
</dbReference>
<evidence type="ECO:0000259" key="10">
    <source>
        <dbReference type="PROSITE" id="PS50109"/>
    </source>
</evidence>
<evidence type="ECO:0000256" key="1">
    <source>
        <dbReference type="ARBA" id="ARBA00000085"/>
    </source>
</evidence>
<dbReference type="InterPro" id="IPR036890">
    <property type="entry name" value="HATPase_C_sf"/>
</dbReference>
<evidence type="ECO:0000256" key="6">
    <source>
        <dbReference type="ARBA" id="ARBA00022777"/>
    </source>
</evidence>
<gene>
    <name evidence="11" type="ORF">GON04_20160</name>
</gene>
<keyword evidence="4" id="KW-0808">Transferase</keyword>
<sequence>MRSIKALRPFGGWWSTARDEQPARSARAGARRVLRAMQVRFFRLSLSQQFLLLSFPILLGGTLLIGHWIGLRVQSSVVHRMGAVTALYVDSFIAPHSQTLLRSDDLTETDRAELARLLESTPLGQKVVSLKIWRPDGRVLFSTTPEEVGKTYPVDEGLAAALAGGISSELSVREDEEQQAHGQPRPRIIETYTPIHADKVGKIIAAAEFYEEADEVDREVAVAQRQSWLQMAGAMAAMYLLLFVVVRRGSQTIERQQRELGDKLAQLTVLNAQNADLHHRARRAAVRATALNENFLQRLSADLHDGPGQDLGFALMQLTTEDPACTGADGRSCRVTGQLAPVRAAVHAALADLRAISADLQLPDVRNLTLADLVARAVRDYEVKTNSSVLVECDVHGLVVPARTKITVCRVLQESLANAYRHAKGSGCRVKVHADRDSLTVEVRDEGPGLAADYARKGRLGLVGMRERVEIAGGTLAVESAPGRGALVRAVLPLGAQEEDNG</sequence>
<feature type="transmembrane region" description="Helical" evidence="9">
    <location>
        <begin position="50"/>
        <end position="71"/>
    </location>
</feature>
<proteinExistence type="predicted"/>
<comment type="caution">
    <text evidence="11">The sequence shown here is derived from an EMBL/GenBank/DDBJ whole genome shotgun (WGS) entry which is preliminary data.</text>
</comment>
<dbReference type="CDD" id="cd16917">
    <property type="entry name" value="HATPase_UhpB-NarQ-NarX-like"/>
    <property type="match status" value="1"/>
</dbReference>
<protein>
    <recommendedName>
        <fullName evidence="2">histidine kinase</fullName>
        <ecNumber evidence="2">2.7.13.3</ecNumber>
    </recommendedName>
</protein>
<keyword evidence="5" id="KW-0547">Nucleotide-binding</keyword>
<dbReference type="PROSITE" id="PS50109">
    <property type="entry name" value="HIS_KIN"/>
    <property type="match status" value="1"/>
</dbReference>
<dbReference type="AlphaFoldDB" id="A0A6N8J0K1"/>
<dbReference type="Pfam" id="PF02518">
    <property type="entry name" value="HATPase_c"/>
    <property type="match status" value="1"/>
</dbReference>
<dbReference type="EMBL" id="WSEL01000009">
    <property type="protein sequence ID" value="MVQ31783.1"/>
    <property type="molecule type" value="Genomic_DNA"/>
</dbReference>
<dbReference type="GO" id="GO:0000155">
    <property type="term" value="F:phosphorelay sensor kinase activity"/>
    <property type="evidence" value="ECO:0007669"/>
    <property type="project" value="InterPro"/>
</dbReference>
<dbReference type="Gene3D" id="1.20.5.1930">
    <property type="match status" value="1"/>
</dbReference>
<evidence type="ECO:0000313" key="11">
    <source>
        <dbReference type="EMBL" id="MVQ31783.1"/>
    </source>
</evidence>
<keyword evidence="9" id="KW-1133">Transmembrane helix</keyword>
<dbReference type="PANTHER" id="PTHR24421">
    <property type="entry name" value="NITRATE/NITRITE SENSOR PROTEIN NARX-RELATED"/>
    <property type="match status" value="1"/>
</dbReference>
<reference evidence="11 12" key="1">
    <citation type="submission" date="2019-12" db="EMBL/GenBank/DDBJ databases">
        <authorList>
            <person name="Huq M.A."/>
        </authorList>
    </citation>
    <scope>NUCLEOTIDE SEQUENCE [LARGE SCALE GENOMIC DNA]</scope>
    <source>
        <strain evidence="11 12">MAH-25</strain>
    </source>
</reference>
<evidence type="ECO:0000256" key="4">
    <source>
        <dbReference type="ARBA" id="ARBA00022679"/>
    </source>
</evidence>
<dbReference type="InterPro" id="IPR011712">
    <property type="entry name" value="Sig_transdc_His_kin_sub3_dim/P"/>
</dbReference>
<evidence type="ECO:0000256" key="3">
    <source>
        <dbReference type="ARBA" id="ARBA00022553"/>
    </source>
</evidence>
<dbReference type="Pfam" id="PF07730">
    <property type="entry name" value="HisKA_3"/>
    <property type="match status" value="1"/>
</dbReference>
<organism evidence="11 12">
    <name type="scientific">Ramlibacter pinisoli</name>
    <dbReference type="NCBI Taxonomy" id="2682844"/>
    <lineage>
        <taxon>Bacteria</taxon>
        <taxon>Pseudomonadati</taxon>
        <taxon>Pseudomonadota</taxon>
        <taxon>Betaproteobacteria</taxon>
        <taxon>Burkholderiales</taxon>
        <taxon>Comamonadaceae</taxon>
        <taxon>Ramlibacter</taxon>
    </lineage>
</organism>
<accession>A0A6N8J0K1</accession>
<dbReference type="InterPro" id="IPR005467">
    <property type="entry name" value="His_kinase_dom"/>
</dbReference>
<dbReference type="GO" id="GO:0005524">
    <property type="term" value="F:ATP binding"/>
    <property type="evidence" value="ECO:0007669"/>
    <property type="project" value="UniProtKB-KW"/>
</dbReference>
<dbReference type="SUPFAM" id="SSF55874">
    <property type="entry name" value="ATPase domain of HSP90 chaperone/DNA topoisomerase II/histidine kinase"/>
    <property type="match status" value="1"/>
</dbReference>
<feature type="domain" description="Histidine kinase" evidence="10">
    <location>
        <begin position="410"/>
        <end position="496"/>
    </location>
</feature>
<evidence type="ECO:0000256" key="9">
    <source>
        <dbReference type="SAM" id="Phobius"/>
    </source>
</evidence>
<evidence type="ECO:0000256" key="7">
    <source>
        <dbReference type="ARBA" id="ARBA00022840"/>
    </source>
</evidence>